<feature type="compositionally biased region" description="Basic and acidic residues" evidence="1">
    <location>
        <begin position="267"/>
        <end position="297"/>
    </location>
</feature>
<dbReference type="InterPro" id="IPR013226">
    <property type="entry name" value="Pal1"/>
</dbReference>
<name>A0A6A6UU18_9PEZI</name>
<protein>
    <recommendedName>
        <fullName evidence="4">Pal1-domain-containing protein</fullName>
    </recommendedName>
</protein>
<feature type="compositionally biased region" description="Basic residues" evidence="1">
    <location>
        <begin position="298"/>
        <end position="308"/>
    </location>
</feature>
<feature type="region of interest" description="Disordered" evidence="1">
    <location>
        <begin position="242"/>
        <end position="308"/>
    </location>
</feature>
<dbReference type="GO" id="GO:0005737">
    <property type="term" value="C:cytoplasm"/>
    <property type="evidence" value="ECO:0007669"/>
    <property type="project" value="TreeGrafter"/>
</dbReference>
<feature type="compositionally biased region" description="Polar residues" evidence="1">
    <location>
        <begin position="53"/>
        <end position="90"/>
    </location>
</feature>
<dbReference type="AlphaFoldDB" id="A0A6A6UU18"/>
<evidence type="ECO:0000313" key="2">
    <source>
        <dbReference type="EMBL" id="KAF2674921.1"/>
    </source>
</evidence>
<dbReference type="Proteomes" id="UP000799302">
    <property type="component" value="Unassembled WGS sequence"/>
</dbReference>
<dbReference type="PANTHER" id="PTHR28307:SF1">
    <property type="entry name" value="PAL1 CELL MORPHOLOGY PROTEIN"/>
    <property type="match status" value="1"/>
</dbReference>
<evidence type="ECO:0000256" key="1">
    <source>
        <dbReference type="SAM" id="MobiDB-lite"/>
    </source>
</evidence>
<sequence>MATTNMSSAQAKSYIVDPLLAPEPADETGLNSHFRSTLAPAPPPSSTASDTTKVPSPRNSTHARVPSNPSNLSPAGYQSGTRSRGNSLTQRYPGDMSHRPLDMIKKDNKTANRSPHLRKRSIPGVDQIDVLDTTPGGQYHHEGPFDATLASRNVNQKYSPVAAVQESNMAALKATPPENIADAVRQHRPLDGVAVVPPGMSDRYGRTYNYKETNLMTEGKGGDYNQMVGVGEYDGKKKSLDIEHREDSEPGYHPMAGQGTAIELEDQAPKKSVEYHESELEGHEEGSKRHSFGDGLKKRFGSLRRKKD</sequence>
<gene>
    <name evidence="2" type="ORF">BT63DRAFT_420180</name>
</gene>
<feature type="region of interest" description="Disordered" evidence="1">
    <location>
        <begin position="20"/>
        <end position="119"/>
    </location>
</feature>
<dbReference type="EMBL" id="MU004230">
    <property type="protein sequence ID" value="KAF2674921.1"/>
    <property type="molecule type" value="Genomic_DNA"/>
</dbReference>
<evidence type="ECO:0008006" key="4">
    <source>
        <dbReference type="Google" id="ProtNLM"/>
    </source>
</evidence>
<proteinExistence type="predicted"/>
<feature type="compositionally biased region" description="Basic and acidic residues" evidence="1">
    <location>
        <begin position="96"/>
        <end position="110"/>
    </location>
</feature>
<organism evidence="2 3">
    <name type="scientific">Microthyrium microscopicum</name>
    <dbReference type="NCBI Taxonomy" id="703497"/>
    <lineage>
        <taxon>Eukaryota</taxon>
        <taxon>Fungi</taxon>
        <taxon>Dikarya</taxon>
        <taxon>Ascomycota</taxon>
        <taxon>Pezizomycotina</taxon>
        <taxon>Dothideomycetes</taxon>
        <taxon>Dothideomycetes incertae sedis</taxon>
        <taxon>Microthyriales</taxon>
        <taxon>Microthyriaceae</taxon>
        <taxon>Microthyrium</taxon>
    </lineage>
</organism>
<dbReference type="OrthoDB" id="5389892at2759"/>
<dbReference type="PANTHER" id="PTHR28307">
    <property type="entry name" value="PROTEIN PAL1"/>
    <property type="match status" value="1"/>
</dbReference>
<evidence type="ECO:0000313" key="3">
    <source>
        <dbReference type="Proteomes" id="UP000799302"/>
    </source>
</evidence>
<reference evidence="2" key="1">
    <citation type="journal article" date="2020" name="Stud. Mycol.">
        <title>101 Dothideomycetes genomes: a test case for predicting lifestyles and emergence of pathogens.</title>
        <authorList>
            <person name="Haridas S."/>
            <person name="Albert R."/>
            <person name="Binder M."/>
            <person name="Bloem J."/>
            <person name="Labutti K."/>
            <person name="Salamov A."/>
            <person name="Andreopoulos B."/>
            <person name="Baker S."/>
            <person name="Barry K."/>
            <person name="Bills G."/>
            <person name="Bluhm B."/>
            <person name="Cannon C."/>
            <person name="Castanera R."/>
            <person name="Culley D."/>
            <person name="Daum C."/>
            <person name="Ezra D."/>
            <person name="Gonzalez J."/>
            <person name="Henrissat B."/>
            <person name="Kuo A."/>
            <person name="Liang C."/>
            <person name="Lipzen A."/>
            <person name="Lutzoni F."/>
            <person name="Magnuson J."/>
            <person name="Mondo S."/>
            <person name="Nolan M."/>
            <person name="Ohm R."/>
            <person name="Pangilinan J."/>
            <person name="Park H.-J."/>
            <person name="Ramirez L."/>
            <person name="Alfaro M."/>
            <person name="Sun H."/>
            <person name="Tritt A."/>
            <person name="Yoshinaga Y."/>
            <person name="Zwiers L.-H."/>
            <person name="Turgeon B."/>
            <person name="Goodwin S."/>
            <person name="Spatafora J."/>
            <person name="Crous P."/>
            <person name="Grigoriev I."/>
        </authorList>
    </citation>
    <scope>NUCLEOTIDE SEQUENCE</scope>
    <source>
        <strain evidence="2">CBS 115976</strain>
    </source>
</reference>
<accession>A0A6A6UU18</accession>
<keyword evidence="3" id="KW-1185">Reference proteome</keyword>
<dbReference type="Pfam" id="PF08316">
    <property type="entry name" value="Pal1"/>
    <property type="match status" value="1"/>
</dbReference>